<reference evidence="1 2" key="1">
    <citation type="journal article" date="2012" name="Int. J. Syst. Evol. Microbiol.">
        <title>Flammeovirga pacifica sp. nov., isolated from deep-sea sediment.</title>
        <authorList>
            <person name="Xu H."/>
            <person name="Fu Y."/>
            <person name="Yang N."/>
            <person name="Ding Z."/>
            <person name="Lai Q."/>
            <person name="Zeng R."/>
        </authorList>
    </citation>
    <scope>NUCLEOTIDE SEQUENCE [LARGE SCALE GENOMIC DNA]</scope>
    <source>
        <strain evidence="2">DSM 24597 / LMG 26175 / WPAGA1</strain>
    </source>
</reference>
<keyword evidence="2" id="KW-1185">Reference proteome</keyword>
<dbReference type="RefSeq" id="WP_044218062.1">
    <property type="nucleotide sequence ID" value="NZ_JRYR02000002.1"/>
</dbReference>
<gene>
    <name evidence="1" type="ORF">NH26_20605</name>
</gene>
<evidence type="ECO:0000313" key="1">
    <source>
        <dbReference type="EMBL" id="OHX64013.1"/>
    </source>
</evidence>
<sequence length="162" mass="19180">MINWEVAPDELKVTYQDETLRNLFQIHIDRFIEEAQKRDITFRSGKVNIKWGDLEDHVNATTFSNGIIRINLKSIKIKHEHLALQLISHELYHLLCQPPSNYDHRNRDFIAGTSYVTSLMVASSKKEEFPALNELQLWDYYYDEMFLFQSNHDHSEMAYADD</sequence>
<evidence type="ECO:0000313" key="2">
    <source>
        <dbReference type="Proteomes" id="UP000179797"/>
    </source>
</evidence>
<protein>
    <submittedName>
        <fullName evidence="1">Uncharacterized protein</fullName>
    </submittedName>
</protein>
<name>A0A1S1YT27_FLAPC</name>
<dbReference type="EMBL" id="JRYR02000002">
    <property type="protein sequence ID" value="OHX64013.1"/>
    <property type="molecule type" value="Genomic_DNA"/>
</dbReference>
<accession>A0A1S1YT27</accession>
<dbReference type="AlphaFoldDB" id="A0A1S1YT27"/>
<dbReference type="STRING" id="915059.NH26_20605"/>
<dbReference type="Proteomes" id="UP000179797">
    <property type="component" value="Unassembled WGS sequence"/>
</dbReference>
<comment type="caution">
    <text evidence="1">The sequence shown here is derived from an EMBL/GenBank/DDBJ whole genome shotgun (WGS) entry which is preliminary data.</text>
</comment>
<organism evidence="1 2">
    <name type="scientific">Flammeovirga pacifica</name>
    <dbReference type="NCBI Taxonomy" id="915059"/>
    <lineage>
        <taxon>Bacteria</taxon>
        <taxon>Pseudomonadati</taxon>
        <taxon>Bacteroidota</taxon>
        <taxon>Cytophagia</taxon>
        <taxon>Cytophagales</taxon>
        <taxon>Flammeovirgaceae</taxon>
        <taxon>Flammeovirga</taxon>
    </lineage>
</organism>
<dbReference type="OrthoDB" id="978719at2"/>
<proteinExistence type="predicted"/>